<dbReference type="InterPro" id="IPR030838">
    <property type="entry name" value="Ribosomal_eS1_arc"/>
</dbReference>
<evidence type="ECO:0000313" key="5">
    <source>
        <dbReference type="Proteomes" id="UP000001400"/>
    </source>
</evidence>
<dbReference type="Pfam" id="PF01015">
    <property type="entry name" value="Ribosomal_S3Ae"/>
    <property type="match status" value="1"/>
</dbReference>
<dbReference type="GeneID" id="8827579"/>
<dbReference type="InterPro" id="IPR001593">
    <property type="entry name" value="Ribosomal_eS1"/>
</dbReference>
<comment type="similarity">
    <text evidence="1 2">Belongs to the eukaryotic ribosomal protein eS1 family.</text>
</comment>
<accession>B5I9S7</accession>
<dbReference type="GO" id="GO:0006412">
    <property type="term" value="P:translation"/>
    <property type="evidence" value="ECO:0007669"/>
    <property type="project" value="UniProtKB-UniRule"/>
</dbReference>
<keyword evidence="1 2" id="KW-0687">Ribonucleoprotein</keyword>
<proteinExistence type="inferred from homology"/>
<dbReference type="HAMAP" id="MF_00359">
    <property type="entry name" value="Ribosomal_eS1"/>
    <property type="match status" value="1"/>
</dbReference>
<evidence type="ECO:0000256" key="1">
    <source>
        <dbReference type="HAMAP-Rule" id="MF_00359"/>
    </source>
</evidence>
<feature type="compositionally biased region" description="Acidic residues" evidence="3">
    <location>
        <begin position="217"/>
        <end position="232"/>
    </location>
</feature>
<reference evidence="4" key="1">
    <citation type="submission" date="2010-02" db="EMBL/GenBank/DDBJ databases">
        <title>Complete sequence of Aciduliprofundum boonei T469.</title>
        <authorList>
            <consortium name="US DOE Joint Genome Institute"/>
            <person name="Lucas S."/>
            <person name="Copeland A."/>
            <person name="Lapidus A."/>
            <person name="Cheng J.-F."/>
            <person name="Bruce D."/>
            <person name="Goodwin L."/>
            <person name="Pitluck S."/>
            <person name="Saunders E."/>
            <person name="Detter J.C."/>
            <person name="Han C."/>
            <person name="Tapia R."/>
            <person name="Land M."/>
            <person name="Hauser L."/>
            <person name="Kyrpides N."/>
            <person name="Mikhailova N."/>
            <person name="Flores G."/>
            <person name="Reysenbach A.-L."/>
            <person name="Woyke T."/>
        </authorList>
    </citation>
    <scope>NUCLEOTIDE SEQUENCE</scope>
    <source>
        <strain evidence="4">T469</strain>
    </source>
</reference>
<dbReference type="GO" id="GO:0005840">
    <property type="term" value="C:ribosome"/>
    <property type="evidence" value="ECO:0007669"/>
    <property type="project" value="UniProtKB-KW"/>
</dbReference>
<evidence type="ECO:0000256" key="2">
    <source>
        <dbReference type="RuleBase" id="RU000668"/>
    </source>
</evidence>
<gene>
    <name evidence="1" type="primary">rps3ae</name>
    <name evidence="4" type="ordered locus">Aboo_0633</name>
</gene>
<dbReference type="PROSITE" id="PS01191">
    <property type="entry name" value="RIBOSOMAL_S3AE"/>
    <property type="match status" value="1"/>
</dbReference>
<dbReference type="HOGENOM" id="CLU_062507_1_0_2"/>
<dbReference type="RefSeq" id="WP_008082288.1">
    <property type="nucleotide sequence ID" value="NC_013926.1"/>
</dbReference>
<sequence>MASKRAERAAARRVRDKWRAKVWYTIIAPDTFSAKELGMTPANDPNKVIGRIAEATLYDLTGDFKKMHVKLYFKINRIQGTNAYTRFIGHEMTTDYIRRMVRRRRSRIDAIFPVLTADGYKLRVKVIAVPDKRIKSSIKSEIRKKIMDYLFAKATEMTFSEYVKYLLSEDVRKDLSKVVKPAYPVRRIEVRKSEVLVFPEEKVVELEREEEKKEIEVEAPEEEITESEEEEPSKEMQVEEE</sequence>
<dbReference type="eggNOG" id="arCOG04186">
    <property type="taxonomic scope" value="Archaea"/>
</dbReference>
<name>B5I9S7_ACIB4</name>
<keyword evidence="1 2" id="KW-0689">Ribosomal protein</keyword>
<dbReference type="NCBIfam" id="NF003142">
    <property type="entry name" value="PRK04057.1"/>
    <property type="match status" value="1"/>
</dbReference>
<dbReference type="KEGG" id="abi:Aboo_0633"/>
<dbReference type="GO" id="GO:0003735">
    <property type="term" value="F:structural constituent of ribosome"/>
    <property type="evidence" value="ECO:0007669"/>
    <property type="project" value="InterPro"/>
</dbReference>
<feature type="region of interest" description="Disordered" evidence="3">
    <location>
        <begin position="208"/>
        <end position="241"/>
    </location>
</feature>
<dbReference type="SMART" id="SM01397">
    <property type="entry name" value="Ribosomal_S3Ae"/>
    <property type="match status" value="1"/>
</dbReference>
<dbReference type="GO" id="GO:1990904">
    <property type="term" value="C:ribonucleoprotein complex"/>
    <property type="evidence" value="ECO:0007669"/>
    <property type="project" value="UniProtKB-KW"/>
</dbReference>
<dbReference type="Proteomes" id="UP000001400">
    <property type="component" value="Chromosome"/>
</dbReference>
<dbReference type="InterPro" id="IPR018281">
    <property type="entry name" value="Ribosomal_eS1_CS"/>
</dbReference>
<dbReference type="AlphaFoldDB" id="B5I9S7"/>
<dbReference type="STRING" id="439481.Aboo_0633"/>
<evidence type="ECO:0000256" key="3">
    <source>
        <dbReference type="SAM" id="MobiDB-lite"/>
    </source>
</evidence>
<protein>
    <recommendedName>
        <fullName evidence="1">Small ribosomal subunit protein eS1</fullName>
    </recommendedName>
</protein>
<evidence type="ECO:0000313" key="4">
    <source>
        <dbReference type="EMBL" id="ADD08444.1"/>
    </source>
</evidence>
<organism evidence="4 5">
    <name type="scientific">Aciduliprofundum boonei (strain DSM 19572 / T469)</name>
    <dbReference type="NCBI Taxonomy" id="439481"/>
    <lineage>
        <taxon>Archaea</taxon>
        <taxon>Methanobacteriati</taxon>
        <taxon>Thermoplasmatota</taxon>
        <taxon>DHVE2 group</taxon>
        <taxon>Candidatus Aciduliprofundum</taxon>
    </lineage>
</organism>
<keyword evidence="5" id="KW-1185">Reference proteome</keyword>
<dbReference type="EMBL" id="CP001941">
    <property type="protein sequence ID" value="ADD08444.1"/>
    <property type="molecule type" value="Genomic_DNA"/>
</dbReference>
<dbReference type="OrthoDB" id="30639at2157"/>